<protein>
    <submittedName>
        <fullName evidence="1">Uncharacterized protein</fullName>
    </submittedName>
</protein>
<dbReference type="Proteomes" id="UP000094527">
    <property type="component" value="Unassembled WGS sequence"/>
</dbReference>
<dbReference type="AlphaFoldDB" id="A0A1D2MSB7"/>
<dbReference type="PANTHER" id="PTHR31649:SF11">
    <property type="entry name" value="PROTEIN UNZIPPED"/>
    <property type="match status" value="1"/>
</dbReference>
<evidence type="ECO:0000313" key="2">
    <source>
        <dbReference type="Proteomes" id="UP000094527"/>
    </source>
</evidence>
<reference evidence="1 2" key="1">
    <citation type="journal article" date="2016" name="Genome Biol. Evol.">
        <title>Gene Family Evolution Reflects Adaptation to Soil Environmental Stressors in the Genome of the Collembolan Orchesella cincta.</title>
        <authorList>
            <person name="Faddeeva-Vakhrusheva A."/>
            <person name="Derks M.F."/>
            <person name="Anvar S.Y."/>
            <person name="Agamennone V."/>
            <person name="Suring W."/>
            <person name="Smit S."/>
            <person name="van Straalen N.M."/>
            <person name="Roelofs D."/>
        </authorList>
    </citation>
    <scope>NUCLEOTIDE SEQUENCE [LARGE SCALE GENOMIC DNA]</scope>
    <source>
        <tissue evidence="1">Mixed pool</tissue>
    </source>
</reference>
<dbReference type="Pfam" id="PF11901">
    <property type="entry name" value="DM9"/>
    <property type="match status" value="1"/>
</dbReference>
<keyword evidence="2" id="KW-1185">Reference proteome</keyword>
<accession>A0A1D2MSB7</accession>
<dbReference type="InterPro" id="IPR006616">
    <property type="entry name" value="DM9_repeat"/>
</dbReference>
<gene>
    <name evidence="1" type="ORF">Ocin01_10694</name>
</gene>
<comment type="caution">
    <text evidence="1">The sequence shown here is derived from an EMBL/GenBank/DDBJ whole genome shotgun (WGS) entry which is preliminary data.</text>
</comment>
<organism evidence="1 2">
    <name type="scientific">Orchesella cincta</name>
    <name type="common">Springtail</name>
    <name type="synonym">Podura cincta</name>
    <dbReference type="NCBI Taxonomy" id="48709"/>
    <lineage>
        <taxon>Eukaryota</taxon>
        <taxon>Metazoa</taxon>
        <taxon>Ecdysozoa</taxon>
        <taxon>Arthropoda</taxon>
        <taxon>Hexapoda</taxon>
        <taxon>Collembola</taxon>
        <taxon>Entomobryomorpha</taxon>
        <taxon>Entomobryoidea</taxon>
        <taxon>Orchesellidae</taxon>
        <taxon>Orchesellinae</taxon>
        <taxon>Orchesella</taxon>
    </lineage>
</organism>
<dbReference type="SMART" id="SM00696">
    <property type="entry name" value="DM9"/>
    <property type="match status" value="1"/>
</dbReference>
<sequence length="114" mass="12358">MAKERATIAVYGRECQLETYEVLVAPYSSISWVPGPPVGITYPHAVVGGVSDAGETLFIGRVLHNGTWVVGKIHGTHGVCYIPSKGNVFGYKDFEILVQNHYDSVDISSVSECD</sequence>
<proteinExistence type="predicted"/>
<evidence type="ECO:0000313" key="1">
    <source>
        <dbReference type="EMBL" id="ODM95987.1"/>
    </source>
</evidence>
<dbReference type="PANTHER" id="PTHR31649">
    <property type="entry name" value="AGAP009604-PA"/>
    <property type="match status" value="1"/>
</dbReference>
<name>A0A1D2MSB7_ORCCI</name>
<dbReference type="EMBL" id="LJIJ01000596">
    <property type="protein sequence ID" value="ODM95987.1"/>
    <property type="molecule type" value="Genomic_DNA"/>
</dbReference>